<dbReference type="RefSeq" id="WP_305755995.1">
    <property type="nucleotide sequence ID" value="NZ_JAPCKK010000020.1"/>
</dbReference>
<dbReference type="EMBL" id="JAPCKK010000020">
    <property type="protein sequence ID" value="MDP4098374.1"/>
    <property type="molecule type" value="Genomic_DNA"/>
</dbReference>
<reference evidence="2 3" key="1">
    <citation type="submission" date="2022-10" db="EMBL/GenBank/DDBJ databases">
        <title>Paenibacillus description and whole genome data of maize root bacterial community.</title>
        <authorList>
            <person name="Marton D."/>
            <person name="Farkas M."/>
            <person name="Cserhati M."/>
        </authorList>
    </citation>
    <scope>NUCLEOTIDE SEQUENCE [LARGE SCALE GENOMIC DNA]</scope>
    <source>
        <strain evidence="2 3">P96</strain>
    </source>
</reference>
<evidence type="ECO:0000313" key="2">
    <source>
        <dbReference type="EMBL" id="MDP4098374.1"/>
    </source>
</evidence>
<gene>
    <name evidence="2" type="ORF">OIN60_16580</name>
</gene>
<dbReference type="Proteomes" id="UP001241848">
    <property type="component" value="Unassembled WGS sequence"/>
</dbReference>
<sequence length="73" mass="8076">MKSCCIIEVEEDSLVIDLPEEHSHLDAWLGDVESCGGDAAPWLKLLDKVMGQGQSDSFNESETEKEHTSEAVR</sequence>
<feature type="compositionally biased region" description="Basic and acidic residues" evidence="1">
    <location>
        <begin position="62"/>
        <end position="73"/>
    </location>
</feature>
<name>A0ABT9FUG2_9BACL</name>
<evidence type="ECO:0000313" key="3">
    <source>
        <dbReference type="Proteomes" id="UP001241848"/>
    </source>
</evidence>
<comment type="caution">
    <text evidence="2">The sequence shown here is derived from an EMBL/GenBank/DDBJ whole genome shotgun (WGS) entry which is preliminary data.</text>
</comment>
<protein>
    <submittedName>
        <fullName evidence="2">Uncharacterized protein</fullName>
    </submittedName>
</protein>
<keyword evidence="3" id="KW-1185">Reference proteome</keyword>
<proteinExistence type="predicted"/>
<organism evidence="2 3">
    <name type="scientific">Paenibacillus zeirhizosphaerae</name>
    <dbReference type="NCBI Taxonomy" id="2987519"/>
    <lineage>
        <taxon>Bacteria</taxon>
        <taxon>Bacillati</taxon>
        <taxon>Bacillota</taxon>
        <taxon>Bacilli</taxon>
        <taxon>Bacillales</taxon>
        <taxon>Paenibacillaceae</taxon>
        <taxon>Paenibacillus</taxon>
    </lineage>
</organism>
<evidence type="ECO:0000256" key="1">
    <source>
        <dbReference type="SAM" id="MobiDB-lite"/>
    </source>
</evidence>
<accession>A0ABT9FUG2</accession>
<feature type="region of interest" description="Disordered" evidence="1">
    <location>
        <begin position="53"/>
        <end position="73"/>
    </location>
</feature>